<evidence type="ECO:0000313" key="1">
    <source>
        <dbReference type="EMBL" id="ELK33640.1"/>
    </source>
</evidence>
<dbReference type="EMBL" id="KB104010">
    <property type="protein sequence ID" value="ELK33640.1"/>
    <property type="molecule type" value="Genomic_DNA"/>
</dbReference>
<proteinExistence type="predicted"/>
<evidence type="ECO:0000313" key="2">
    <source>
        <dbReference type="Proteomes" id="UP000010556"/>
    </source>
</evidence>
<dbReference type="AlphaFoldDB" id="L5M5T2"/>
<protein>
    <submittedName>
        <fullName evidence="1">Uncharacterized protein</fullName>
    </submittedName>
</protein>
<dbReference type="Proteomes" id="UP000010556">
    <property type="component" value="Unassembled WGS sequence"/>
</dbReference>
<sequence>MILSTCEYDGFVAGLQACFVLGTVLVLEHRKGADLQTPLSLLSEAHWPASSVRFLPTEGQRAQLGTVPATPAGLVAERSSAS</sequence>
<reference evidence="2" key="1">
    <citation type="journal article" date="2013" name="Science">
        <title>Comparative analysis of bat genomes provides insight into the evolution of flight and immunity.</title>
        <authorList>
            <person name="Zhang G."/>
            <person name="Cowled C."/>
            <person name="Shi Z."/>
            <person name="Huang Z."/>
            <person name="Bishop-Lilly K.A."/>
            <person name="Fang X."/>
            <person name="Wynne J.W."/>
            <person name="Xiong Z."/>
            <person name="Baker M.L."/>
            <person name="Zhao W."/>
            <person name="Tachedjian M."/>
            <person name="Zhu Y."/>
            <person name="Zhou P."/>
            <person name="Jiang X."/>
            <person name="Ng J."/>
            <person name="Yang L."/>
            <person name="Wu L."/>
            <person name="Xiao J."/>
            <person name="Feng Y."/>
            <person name="Chen Y."/>
            <person name="Sun X."/>
            <person name="Zhang Y."/>
            <person name="Marsh G.A."/>
            <person name="Crameri G."/>
            <person name="Broder C.C."/>
            <person name="Frey K.G."/>
            <person name="Wang L.F."/>
            <person name="Wang J."/>
        </authorList>
    </citation>
    <scope>NUCLEOTIDE SEQUENCE [LARGE SCALE GENOMIC DNA]</scope>
</reference>
<gene>
    <name evidence="1" type="ORF">MDA_GLEAN10013185</name>
</gene>
<accession>L5M5T2</accession>
<organism evidence="1 2">
    <name type="scientific">Myotis davidii</name>
    <name type="common">David's myotis</name>
    <dbReference type="NCBI Taxonomy" id="225400"/>
    <lineage>
        <taxon>Eukaryota</taxon>
        <taxon>Metazoa</taxon>
        <taxon>Chordata</taxon>
        <taxon>Craniata</taxon>
        <taxon>Vertebrata</taxon>
        <taxon>Euteleostomi</taxon>
        <taxon>Mammalia</taxon>
        <taxon>Eutheria</taxon>
        <taxon>Laurasiatheria</taxon>
        <taxon>Chiroptera</taxon>
        <taxon>Yangochiroptera</taxon>
        <taxon>Vespertilionidae</taxon>
        <taxon>Myotis</taxon>
    </lineage>
</organism>
<name>L5M5T2_MYODS</name>
<keyword evidence="2" id="KW-1185">Reference proteome</keyword>